<accession>A0A316VDM3</accession>
<sequence length="242" mass="25992">MVRRDEDDRIRMPQGPAPIQKAYNDTDYDSDSASSNDCEGIRMPDGPPPPRAPTGPRASVIQPLPGQPPLPREAPSLPGAPGAHFARPPPMYYQGSTSLPNQYEPYSSPRDHNSTRTSHPLPSRPPPSTSQAIVPPGPPPGKPTTVISAEPVLRDLKKESTAFVPTAIRKKQAAEKAKAAKGGLPGSVNAAPGAIRDRGTEEERSELITSLQSQIEQRAGSNNKEDGQDDYQKFLGNVQDLL</sequence>
<evidence type="ECO:0000313" key="2">
    <source>
        <dbReference type="EMBL" id="PWN35777.1"/>
    </source>
</evidence>
<feature type="compositionally biased region" description="Basic and acidic residues" evidence="1">
    <location>
        <begin position="195"/>
        <end position="206"/>
    </location>
</feature>
<protein>
    <submittedName>
        <fullName evidence="2">Uncharacterized protein</fullName>
    </submittedName>
</protein>
<dbReference type="InParanoid" id="A0A316VDM3"/>
<feature type="region of interest" description="Disordered" evidence="1">
    <location>
        <begin position="1"/>
        <end position="147"/>
    </location>
</feature>
<reference evidence="2 3" key="1">
    <citation type="journal article" date="2018" name="Mol. Biol. Evol.">
        <title>Broad Genomic Sampling Reveals a Smut Pathogenic Ancestry of the Fungal Clade Ustilaginomycotina.</title>
        <authorList>
            <person name="Kijpornyongpan T."/>
            <person name="Mondo S.J."/>
            <person name="Barry K."/>
            <person name="Sandor L."/>
            <person name="Lee J."/>
            <person name="Lipzen A."/>
            <person name="Pangilinan J."/>
            <person name="LaButti K."/>
            <person name="Hainaut M."/>
            <person name="Henrissat B."/>
            <person name="Grigoriev I.V."/>
            <person name="Spatafora J.W."/>
            <person name="Aime M.C."/>
        </authorList>
    </citation>
    <scope>NUCLEOTIDE SEQUENCE [LARGE SCALE GENOMIC DNA]</scope>
    <source>
        <strain evidence="2 3">MCA 3882</strain>
    </source>
</reference>
<feature type="region of interest" description="Disordered" evidence="1">
    <location>
        <begin position="172"/>
        <end position="242"/>
    </location>
</feature>
<dbReference type="AlphaFoldDB" id="A0A316VDM3"/>
<evidence type="ECO:0000256" key="1">
    <source>
        <dbReference type="SAM" id="MobiDB-lite"/>
    </source>
</evidence>
<dbReference type="GeneID" id="37020606"/>
<dbReference type="RefSeq" id="XP_025356079.1">
    <property type="nucleotide sequence ID" value="XM_025498825.1"/>
</dbReference>
<gene>
    <name evidence="2" type="ORF">FA14DRAFT_160787</name>
</gene>
<name>A0A316VDM3_9BASI</name>
<keyword evidence="3" id="KW-1185">Reference proteome</keyword>
<feature type="compositionally biased region" description="Basic and acidic residues" evidence="1">
    <location>
        <begin position="1"/>
        <end position="11"/>
    </location>
</feature>
<dbReference type="STRING" id="1280837.A0A316VDM3"/>
<feature type="compositionally biased region" description="Polar residues" evidence="1">
    <location>
        <begin position="207"/>
        <end position="222"/>
    </location>
</feature>
<dbReference type="OrthoDB" id="205569at2759"/>
<evidence type="ECO:0000313" key="3">
    <source>
        <dbReference type="Proteomes" id="UP000245771"/>
    </source>
</evidence>
<proteinExistence type="predicted"/>
<dbReference type="Proteomes" id="UP000245771">
    <property type="component" value="Unassembled WGS sequence"/>
</dbReference>
<organism evidence="2 3">
    <name type="scientific">Meira miltonrushii</name>
    <dbReference type="NCBI Taxonomy" id="1280837"/>
    <lineage>
        <taxon>Eukaryota</taxon>
        <taxon>Fungi</taxon>
        <taxon>Dikarya</taxon>
        <taxon>Basidiomycota</taxon>
        <taxon>Ustilaginomycotina</taxon>
        <taxon>Exobasidiomycetes</taxon>
        <taxon>Exobasidiales</taxon>
        <taxon>Brachybasidiaceae</taxon>
        <taxon>Meira</taxon>
    </lineage>
</organism>
<dbReference type="EMBL" id="KZ819603">
    <property type="protein sequence ID" value="PWN35777.1"/>
    <property type="molecule type" value="Genomic_DNA"/>
</dbReference>
<feature type="compositionally biased region" description="Basic and acidic residues" evidence="1">
    <location>
        <begin position="223"/>
        <end position="232"/>
    </location>
</feature>
<feature type="compositionally biased region" description="Polar residues" evidence="1">
    <location>
        <begin position="94"/>
        <end position="105"/>
    </location>
</feature>